<keyword evidence="4" id="KW-0862">Zinc</keyword>
<dbReference type="GO" id="GO:0008270">
    <property type="term" value="F:zinc ion binding"/>
    <property type="evidence" value="ECO:0007669"/>
    <property type="project" value="UniProtKB-KW"/>
</dbReference>
<dbReference type="FunFam" id="3.30.160.60:FF:000072">
    <property type="entry name" value="zinc finger protein 143 isoform X1"/>
    <property type="match status" value="1"/>
</dbReference>
<dbReference type="InterPro" id="IPR036236">
    <property type="entry name" value="Znf_C2H2_sf"/>
</dbReference>
<reference evidence="10 11" key="2">
    <citation type="journal article" date="2013" name="PLoS Genet.">
        <title>Comparative genome structure, secondary metabolite, and effector coding capacity across Cochliobolus pathogens.</title>
        <authorList>
            <person name="Condon B.J."/>
            <person name="Leng Y."/>
            <person name="Wu D."/>
            <person name="Bushley K.E."/>
            <person name="Ohm R.A."/>
            <person name="Otillar R."/>
            <person name="Martin J."/>
            <person name="Schackwitz W."/>
            <person name="Grimwood J."/>
            <person name="MohdZainudin N."/>
            <person name="Xue C."/>
            <person name="Wang R."/>
            <person name="Manning V.A."/>
            <person name="Dhillon B."/>
            <person name="Tu Z.J."/>
            <person name="Steffenson B.J."/>
            <person name="Salamov A."/>
            <person name="Sun H."/>
            <person name="Lowry S."/>
            <person name="LaButti K."/>
            <person name="Han J."/>
            <person name="Copeland A."/>
            <person name="Lindquist E."/>
            <person name="Barry K."/>
            <person name="Schmutz J."/>
            <person name="Baker S.E."/>
            <person name="Ciuffetti L.M."/>
            <person name="Grigoriev I.V."/>
            <person name="Zhong S."/>
            <person name="Turgeon B.G."/>
        </authorList>
    </citation>
    <scope>NUCLEOTIDE SEQUENCE [LARGE SCALE GENOMIC DNA]</scope>
    <source>
        <strain evidence="11">28A</strain>
    </source>
</reference>
<proteinExistence type="predicted"/>
<evidence type="ECO:0000313" key="10">
    <source>
        <dbReference type="EMBL" id="EOA81565.1"/>
    </source>
</evidence>
<name>R0I7N5_EXST2</name>
<keyword evidence="2" id="KW-0677">Repeat</keyword>
<evidence type="ECO:0000256" key="3">
    <source>
        <dbReference type="ARBA" id="ARBA00022771"/>
    </source>
</evidence>
<dbReference type="Proteomes" id="UP000016935">
    <property type="component" value="Unassembled WGS sequence"/>
</dbReference>
<keyword evidence="3 8" id="KW-0863">Zinc-finger</keyword>
<evidence type="ECO:0000313" key="11">
    <source>
        <dbReference type="Proteomes" id="UP000016935"/>
    </source>
</evidence>
<feature type="non-terminal residue" evidence="10">
    <location>
        <position position="80"/>
    </location>
</feature>
<keyword evidence="1" id="KW-0479">Metal-binding</keyword>
<dbReference type="PROSITE" id="PS50157">
    <property type="entry name" value="ZINC_FINGER_C2H2_2"/>
    <property type="match status" value="1"/>
</dbReference>
<dbReference type="PANTHER" id="PTHR47660">
    <property type="entry name" value="TRANSCRIPTION FACTOR WITH C2H2 AND ZN(2)-CYS(6) DNA BINDING DOMAIN (EUROFUNG)-RELATED-RELATED"/>
    <property type="match status" value="1"/>
</dbReference>
<feature type="domain" description="C2H2-type" evidence="9">
    <location>
        <begin position="27"/>
        <end position="54"/>
    </location>
</feature>
<protein>
    <recommendedName>
        <fullName evidence="9">C2H2-type domain-containing protein</fullName>
    </recommendedName>
</protein>
<dbReference type="InterPro" id="IPR013087">
    <property type="entry name" value="Znf_C2H2_type"/>
</dbReference>
<evidence type="ECO:0000256" key="6">
    <source>
        <dbReference type="ARBA" id="ARBA00023163"/>
    </source>
</evidence>
<keyword evidence="6" id="KW-0804">Transcription</keyword>
<dbReference type="HOGENOM" id="CLU_2596775_0_0_1"/>
<evidence type="ECO:0000256" key="2">
    <source>
        <dbReference type="ARBA" id="ARBA00022737"/>
    </source>
</evidence>
<dbReference type="PANTHER" id="PTHR47660:SF2">
    <property type="entry name" value="TRANSCRIPTION FACTOR WITH C2H2 AND ZN(2)-CYS(6) DNA BINDING DOMAIN (EUROFUNG)"/>
    <property type="match status" value="1"/>
</dbReference>
<evidence type="ECO:0000256" key="1">
    <source>
        <dbReference type="ARBA" id="ARBA00022723"/>
    </source>
</evidence>
<sequence>ARPHVPCLAICGRCADPAYIDTKSKPYICPVCSKGFARIDLLKRHVANHDTEPANKRQKRGISRDTRVVQACEACSQSHL</sequence>
<evidence type="ECO:0000256" key="8">
    <source>
        <dbReference type="PROSITE-ProRule" id="PRU00042"/>
    </source>
</evidence>
<dbReference type="PROSITE" id="PS00028">
    <property type="entry name" value="ZINC_FINGER_C2H2_1"/>
    <property type="match status" value="1"/>
</dbReference>
<reference evidence="10 11" key="1">
    <citation type="journal article" date="2012" name="PLoS Pathog.">
        <title>Diverse lifestyles and strategies of plant pathogenesis encoded in the genomes of eighteen Dothideomycetes fungi.</title>
        <authorList>
            <person name="Ohm R.A."/>
            <person name="Feau N."/>
            <person name="Henrissat B."/>
            <person name="Schoch C.L."/>
            <person name="Horwitz B.A."/>
            <person name="Barry K.W."/>
            <person name="Condon B.J."/>
            <person name="Copeland A.C."/>
            <person name="Dhillon B."/>
            <person name="Glaser F."/>
            <person name="Hesse C.N."/>
            <person name="Kosti I."/>
            <person name="LaButti K."/>
            <person name="Lindquist E.A."/>
            <person name="Lucas S."/>
            <person name="Salamov A.A."/>
            <person name="Bradshaw R.E."/>
            <person name="Ciuffetti L."/>
            <person name="Hamelin R.C."/>
            <person name="Kema G.H.J."/>
            <person name="Lawrence C."/>
            <person name="Scott J.A."/>
            <person name="Spatafora J.W."/>
            <person name="Turgeon B.G."/>
            <person name="de Wit P.J.G.M."/>
            <person name="Zhong S."/>
            <person name="Goodwin S.B."/>
            <person name="Grigoriev I.V."/>
        </authorList>
    </citation>
    <scope>NUCLEOTIDE SEQUENCE [LARGE SCALE GENOMIC DNA]</scope>
    <source>
        <strain evidence="11">28A</strain>
    </source>
</reference>
<gene>
    <name evidence="10" type="ORF">SETTUDRAFT_181741</name>
</gene>
<dbReference type="OrthoDB" id="10018191at2759"/>
<dbReference type="AlphaFoldDB" id="R0I7N5"/>
<dbReference type="RefSeq" id="XP_008030992.1">
    <property type="nucleotide sequence ID" value="XM_008032801.1"/>
</dbReference>
<keyword evidence="7" id="KW-0539">Nucleus</keyword>
<organism evidence="10 11">
    <name type="scientific">Exserohilum turcicum (strain 28A)</name>
    <name type="common">Northern leaf blight fungus</name>
    <name type="synonym">Setosphaeria turcica</name>
    <dbReference type="NCBI Taxonomy" id="671987"/>
    <lineage>
        <taxon>Eukaryota</taxon>
        <taxon>Fungi</taxon>
        <taxon>Dikarya</taxon>
        <taxon>Ascomycota</taxon>
        <taxon>Pezizomycotina</taxon>
        <taxon>Dothideomycetes</taxon>
        <taxon>Pleosporomycetidae</taxon>
        <taxon>Pleosporales</taxon>
        <taxon>Pleosporineae</taxon>
        <taxon>Pleosporaceae</taxon>
        <taxon>Exserohilum</taxon>
    </lineage>
</organism>
<accession>R0I7N5</accession>
<dbReference type="EMBL" id="KB908866">
    <property type="protein sequence ID" value="EOA81565.1"/>
    <property type="molecule type" value="Genomic_DNA"/>
</dbReference>
<dbReference type="GeneID" id="19401868"/>
<dbReference type="STRING" id="671987.R0I7N5"/>
<feature type="non-terminal residue" evidence="10">
    <location>
        <position position="1"/>
    </location>
</feature>
<dbReference type="SMART" id="SM00355">
    <property type="entry name" value="ZnF_C2H2"/>
    <property type="match status" value="1"/>
</dbReference>
<dbReference type="GO" id="GO:0000978">
    <property type="term" value="F:RNA polymerase II cis-regulatory region sequence-specific DNA binding"/>
    <property type="evidence" value="ECO:0007669"/>
    <property type="project" value="UniProtKB-ARBA"/>
</dbReference>
<evidence type="ECO:0000259" key="9">
    <source>
        <dbReference type="PROSITE" id="PS50157"/>
    </source>
</evidence>
<dbReference type="GO" id="GO:0000981">
    <property type="term" value="F:DNA-binding transcription factor activity, RNA polymerase II-specific"/>
    <property type="evidence" value="ECO:0007669"/>
    <property type="project" value="UniProtKB-ARBA"/>
</dbReference>
<dbReference type="Gene3D" id="3.30.160.60">
    <property type="entry name" value="Classic Zinc Finger"/>
    <property type="match status" value="1"/>
</dbReference>
<dbReference type="SUPFAM" id="SSF57667">
    <property type="entry name" value="beta-beta-alpha zinc fingers"/>
    <property type="match status" value="1"/>
</dbReference>
<evidence type="ECO:0000256" key="5">
    <source>
        <dbReference type="ARBA" id="ARBA00023015"/>
    </source>
</evidence>
<keyword evidence="11" id="KW-1185">Reference proteome</keyword>
<evidence type="ECO:0000256" key="4">
    <source>
        <dbReference type="ARBA" id="ARBA00022833"/>
    </source>
</evidence>
<keyword evidence="5" id="KW-0805">Transcription regulation</keyword>
<evidence type="ECO:0000256" key="7">
    <source>
        <dbReference type="ARBA" id="ARBA00023242"/>
    </source>
</evidence>